<dbReference type="EMBL" id="VSSQ01064954">
    <property type="protein sequence ID" value="MPN17759.1"/>
    <property type="molecule type" value="Genomic_DNA"/>
</dbReference>
<comment type="caution">
    <text evidence="2">The sequence shown here is derived from an EMBL/GenBank/DDBJ whole genome shotgun (WGS) entry which is preliminary data.</text>
</comment>
<sequence>MWTFTQRLSDLETPGAPGHDRCGSNKCGAIIDSDGGVDGPGPLQQRQGIV</sequence>
<protein>
    <submittedName>
        <fullName evidence="2">Uncharacterized protein</fullName>
    </submittedName>
</protein>
<gene>
    <name evidence="2" type="ORF">SDC9_165114</name>
</gene>
<evidence type="ECO:0000256" key="1">
    <source>
        <dbReference type="SAM" id="MobiDB-lite"/>
    </source>
</evidence>
<accession>A0A645FW21</accession>
<reference evidence="2" key="1">
    <citation type="submission" date="2019-08" db="EMBL/GenBank/DDBJ databases">
        <authorList>
            <person name="Kucharzyk K."/>
            <person name="Murdoch R.W."/>
            <person name="Higgins S."/>
            <person name="Loffler F."/>
        </authorList>
    </citation>
    <scope>NUCLEOTIDE SEQUENCE</scope>
</reference>
<name>A0A645FW21_9ZZZZ</name>
<proteinExistence type="predicted"/>
<feature type="region of interest" description="Disordered" evidence="1">
    <location>
        <begin position="1"/>
        <end position="22"/>
    </location>
</feature>
<evidence type="ECO:0000313" key="2">
    <source>
        <dbReference type="EMBL" id="MPN17759.1"/>
    </source>
</evidence>
<dbReference type="AlphaFoldDB" id="A0A645FW21"/>
<organism evidence="2">
    <name type="scientific">bioreactor metagenome</name>
    <dbReference type="NCBI Taxonomy" id="1076179"/>
    <lineage>
        <taxon>unclassified sequences</taxon>
        <taxon>metagenomes</taxon>
        <taxon>ecological metagenomes</taxon>
    </lineage>
</organism>